<dbReference type="OrthoDB" id="725917at2"/>
<keyword evidence="3" id="KW-1185">Reference proteome</keyword>
<evidence type="ECO:0000313" key="2">
    <source>
        <dbReference type="EMBL" id="TXC78864.1"/>
    </source>
</evidence>
<feature type="region of interest" description="Disordered" evidence="1">
    <location>
        <begin position="448"/>
        <end position="473"/>
    </location>
</feature>
<protein>
    <submittedName>
        <fullName evidence="2">SusD/RagB family nutrient-binding outer membrane lipoprotein</fullName>
    </submittedName>
</protein>
<dbReference type="PROSITE" id="PS51257">
    <property type="entry name" value="PROKAR_LIPOPROTEIN"/>
    <property type="match status" value="1"/>
</dbReference>
<dbReference type="RefSeq" id="WP_147014388.1">
    <property type="nucleotide sequence ID" value="NZ_VORB01000005.1"/>
</dbReference>
<accession>A0A5C6V1K2</accession>
<gene>
    <name evidence="2" type="ORF">FRX97_06530</name>
</gene>
<name>A0A5C6V1K2_9FLAO</name>
<dbReference type="Gene3D" id="1.25.40.390">
    <property type="match status" value="1"/>
</dbReference>
<dbReference type="AlphaFoldDB" id="A0A5C6V1K2"/>
<reference evidence="2 3" key="1">
    <citation type="submission" date="2019-08" db="EMBL/GenBank/DDBJ databases">
        <title>Genome of Luteibaculum oceani JCM 18817.</title>
        <authorList>
            <person name="Bowman J.P."/>
        </authorList>
    </citation>
    <scope>NUCLEOTIDE SEQUENCE [LARGE SCALE GENOMIC DNA]</scope>
    <source>
        <strain evidence="2 3">JCM 18817</strain>
    </source>
</reference>
<feature type="compositionally biased region" description="Polar residues" evidence="1">
    <location>
        <begin position="453"/>
        <end position="465"/>
    </location>
</feature>
<dbReference type="EMBL" id="VORB01000005">
    <property type="protein sequence ID" value="TXC78864.1"/>
    <property type="molecule type" value="Genomic_DNA"/>
</dbReference>
<evidence type="ECO:0000313" key="3">
    <source>
        <dbReference type="Proteomes" id="UP000321168"/>
    </source>
</evidence>
<proteinExistence type="predicted"/>
<keyword evidence="2" id="KW-0449">Lipoprotein</keyword>
<dbReference type="Proteomes" id="UP000321168">
    <property type="component" value="Unassembled WGS sequence"/>
</dbReference>
<evidence type="ECO:0000256" key="1">
    <source>
        <dbReference type="SAM" id="MobiDB-lite"/>
    </source>
</evidence>
<dbReference type="SUPFAM" id="SSF48452">
    <property type="entry name" value="TPR-like"/>
    <property type="match status" value="1"/>
</dbReference>
<sequence>MKLNKTFIGILLLSTMALVSCKKDWLDVNQDPETTSNVDPEFLIYTAQSEYATNRTTEIGLSGSMWTQLWASGASASVFRNPERYIFSVFTTGNTWRNHYPNSQKNLKFAIDIAENPESGPAKPNIAAQAKVMRALIFYTTTMLWGDVPYSQAINSDIDAPKFDRQEDILNGLLGELDAAIAQFDPNDVNVANDHYFAGNVPKWIAFAKSLKFRILMTMVDSDPSKQSEIQAMLAEGGMISSNAEAAEYGFYNESGHYNPNWNVLNTFAGGQNLFYFASEVTVETMKKYNDPRLNIYFFPGNDTTGIRGVEPGTSGDYDKDARISLNVVRPDAPERVFTYTEQLFLEAEAEFRFGSAVNADAKMRAAITNSMQYWGVDQTAIDAYLVTLPNLATQTPAQGLQLIAEQHWIASIDKPIEAWTNWRRLEFPALSLPDGATLGDIVRRLPYPPDEVNSNPNAPTQPSLDTKMWFDK</sequence>
<dbReference type="InterPro" id="IPR011990">
    <property type="entry name" value="TPR-like_helical_dom_sf"/>
</dbReference>
<organism evidence="2 3">
    <name type="scientific">Luteibaculum oceani</name>
    <dbReference type="NCBI Taxonomy" id="1294296"/>
    <lineage>
        <taxon>Bacteria</taxon>
        <taxon>Pseudomonadati</taxon>
        <taxon>Bacteroidota</taxon>
        <taxon>Flavobacteriia</taxon>
        <taxon>Flavobacteriales</taxon>
        <taxon>Luteibaculaceae</taxon>
        <taxon>Luteibaculum</taxon>
    </lineage>
</organism>
<comment type="caution">
    <text evidence="2">The sequence shown here is derived from an EMBL/GenBank/DDBJ whole genome shotgun (WGS) entry which is preliminary data.</text>
</comment>
<dbReference type="Pfam" id="PF12771">
    <property type="entry name" value="SusD-like_2"/>
    <property type="match status" value="1"/>
</dbReference>
<dbReference type="InterPro" id="IPR041662">
    <property type="entry name" value="SusD-like_2"/>
</dbReference>